<sequence length="179" mass="21075">MARRISFIGHLNAEWDIPCLSLEDMVTTCEQNPRRLSYFDFPILEDDHFNLDCLNEKPNISINCIPETSGNDLQAEELMVDDDNKNNSPSHKQRKFLYLSYENEINNIVFNSSDLNWSINDIKKELMSWTVWKVCKLFVQQLMEENNEDISGHQKRFRFGSTSEDDDYNDLQNFNFSNS</sequence>
<dbReference type="AlphaFoldDB" id="T1FHL7"/>
<keyword evidence="3" id="KW-1185">Reference proteome</keyword>
<evidence type="ECO:0000313" key="1">
    <source>
        <dbReference type="EMBL" id="ESN91843.1"/>
    </source>
</evidence>
<gene>
    <name evidence="2" type="primary">20208316</name>
    <name evidence="1" type="ORF">HELRODRAFT_182018</name>
</gene>
<dbReference type="GeneID" id="20208316"/>
<evidence type="ECO:0000313" key="2">
    <source>
        <dbReference type="EnsemblMetazoa" id="HelroP182018"/>
    </source>
</evidence>
<dbReference type="Proteomes" id="UP000015101">
    <property type="component" value="Unassembled WGS sequence"/>
</dbReference>
<evidence type="ECO:0000313" key="3">
    <source>
        <dbReference type="Proteomes" id="UP000015101"/>
    </source>
</evidence>
<reference evidence="1 3" key="2">
    <citation type="journal article" date="2013" name="Nature">
        <title>Insights into bilaterian evolution from three spiralian genomes.</title>
        <authorList>
            <person name="Simakov O."/>
            <person name="Marletaz F."/>
            <person name="Cho S.J."/>
            <person name="Edsinger-Gonzales E."/>
            <person name="Havlak P."/>
            <person name="Hellsten U."/>
            <person name="Kuo D.H."/>
            <person name="Larsson T."/>
            <person name="Lv J."/>
            <person name="Arendt D."/>
            <person name="Savage R."/>
            <person name="Osoegawa K."/>
            <person name="de Jong P."/>
            <person name="Grimwood J."/>
            <person name="Chapman J.A."/>
            <person name="Shapiro H."/>
            <person name="Aerts A."/>
            <person name="Otillar R.P."/>
            <person name="Terry A.Y."/>
            <person name="Boore J.L."/>
            <person name="Grigoriev I.V."/>
            <person name="Lindberg D.R."/>
            <person name="Seaver E.C."/>
            <person name="Weisblat D.A."/>
            <person name="Putnam N.H."/>
            <person name="Rokhsar D.S."/>
        </authorList>
    </citation>
    <scope>NUCLEOTIDE SEQUENCE</scope>
</reference>
<reference evidence="2" key="3">
    <citation type="submission" date="2015-06" db="UniProtKB">
        <authorList>
            <consortium name="EnsemblMetazoa"/>
        </authorList>
    </citation>
    <scope>IDENTIFICATION</scope>
</reference>
<dbReference type="EMBL" id="AMQM01007934">
    <property type="status" value="NOT_ANNOTATED_CDS"/>
    <property type="molecule type" value="Genomic_DNA"/>
</dbReference>
<organism evidence="2 3">
    <name type="scientific">Helobdella robusta</name>
    <name type="common">Californian leech</name>
    <dbReference type="NCBI Taxonomy" id="6412"/>
    <lineage>
        <taxon>Eukaryota</taxon>
        <taxon>Metazoa</taxon>
        <taxon>Spiralia</taxon>
        <taxon>Lophotrochozoa</taxon>
        <taxon>Annelida</taxon>
        <taxon>Clitellata</taxon>
        <taxon>Hirudinea</taxon>
        <taxon>Rhynchobdellida</taxon>
        <taxon>Glossiphoniidae</taxon>
        <taxon>Helobdella</taxon>
    </lineage>
</organism>
<accession>T1FHL7</accession>
<proteinExistence type="predicted"/>
<dbReference type="RefSeq" id="XP_009030029.1">
    <property type="nucleotide sequence ID" value="XM_009031781.1"/>
</dbReference>
<dbReference type="CTD" id="20208316"/>
<dbReference type="HOGENOM" id="CLU_1505091_0_0_1"/>
<protein>
    <submittedName>
        <fullName evidence="1 2">Uncharacterized protein</fullName>
    </submittedName>
</protein>
<dbReference type="KEGG" id="hro:HELRODRAFT_182018"/>
<dbReference type="InParanoid" id="T1FHL7"/>
<name>T1FHL7_HELRO</name>
<reference evidence="3" key="1">
    <citation type="submission" date="2012-12" db="EMBL/GenBank/DDBJ databases">
        <authorList>
            <person name="Hellsten U."/>
            <person name="Grimwood J."/>
            <person name="Chapman J.A."/>
            <person name="Shapiro H."/>
            <person name="Aerts A."/>
            <person name="Otillar R.P."/>
            <person name="Terry A.Y."/>
            <person name="Boore J.L."/>
            <person name="Simakov O."/>
            <person name="Marletaz F."/>
            <person name="Cho S.-J."/>
            <person name="Edsinger-Gonzales E."/>
            <person name="Havlak P."/>
            <person name="Kuo D.-H."/>
            <person name="Larsson T."/>
            <person name="Lv J."/>
            <person name="Arendt D."/>
            <person name="Savage R."/>
            <person name="Osoegawa K."/>
            <person name="de Jong P."/>
            <person name="Lindberg D.R."/>
            <person name="Seaver E.C."/>
            <person name="Weisblat D.A."/>
            <person name="Putnam N.H."/>
            <person name="Grigoriev I.V."/>
            <person name="Rokhsar D.S."/>
        </authorList>
    </citation>
    <scope>NUCLEOTIDE SEQUENCE</scope>
</reference>
<dbReference type="EMBL" id="KB097694">
    <property type="protein sequence ID" value="ESN91843.1"/>
    <property type="molecule type" value="Genomic_DNA"/>
</dbReference>
<dbReference type="EnsemblMetazoa" id="HelroT182018">
    <property type="protein sequence ID" value="HelroP182018"/>
    <property type="gene ID" value="HelroG182018"/>
</dbReference>